<protein>
    <submittedName>
        <fullName evidence="1">Uncharacterized protein</fullName>
    </submittedName>
</protein>
<keyword evidence="2" id="KW-1185">Reference proteome</keyword>
<evidence type="ECO:0000313" key="1">
    <source>
        <dbReference type="EMBL" id="AIU70845.1"/>
    </source>
</evidence>
<accession>A0A097QWI7</accession>
<dbReference type="SUPFAM" id="SSF117281">
    <property type="entry name" value="Kelch motif"/>
    <property type="match status" value="1"/>
</dbReference>
<dbReference type="Proteomes" id="UP000029980">
    <property type="component" value="Chromosome"/>
</dbReference>
<proteinExistence type="predicted"/>
<evidence type="ECO:0000313" key="2">
    <source>
        <dbReference type="Proteomes" id="UP000029980"/>
    </source>
</evidence>
<dbReference type="STRING" id="1505907.TEU_11160"/>
<dbReference type="Gene3D" id="2.120.10.80">
    <property type="entry name" value="Kelch-type beta propeller"/>
    <property type="match status" value="1"/>
</dbReference>
<gene>
    <name evidence="1" type="ORF">TEU_11160</name>
</gene>
<dbReference type="HOGENOM" id="CLU_856909_0_0_2"/>
<organism evidence="1 2">
    <name type="scientific">Thermococcus eurythermalis</name>
    <dbReference type="NCBI Taxonomy" id="1505907"/>
    <lineage>
        <taxon>Archaea</taxon>
        <taxon>Methanobacteriati</taxon>
        <taxon>Methanobacteriota</taxon>
        <taxon>Thermococci</taxon>
        <taxon>Thermococcales</taxon>
        <taxon>Thermococcaceae</taxon>
        <taxon>Thermococcus</taxon>
    </lineage>
</organism>
<reference evidence="1 2" key="1">
    <citation type="journal article" date="2015" name="Int. J. Syst. Evol. Microbiol.">
        <title>Thermococcus eurythermalis sp. nov., a conditional piezophilic hyperthermophilic archaeon with a wide temperature range isolated from an oil-immersed chimney in the Guaymas Basin.</title>
        <authorList>
            <person name="Zhao W."/>
            <person name="Zeng X."/>
            <person name="Xiao X."/>
        </authorList>
    </citation>
    <scope>NUCLEOTIDE SEQUENCE [LARGE SCALE GENOMIC DNA]</scope>
    <source>
        <strain evidence="1 2">A501</strain>
    </source>
</reference>
<dbReference type="OrthoDB" id="103428at2157"/>
<dbReference type="InterPro" id="IPR015915">
    <property type="entry name" value="Kelch-typ_b-propeller"/>
</dbReference>
<dbReference type="KEGG" id="teu:TEU_11160"/>
<dbReference type="RefSeq" id="WP_050003800.1">
    <property type="nucleotide sequence ID" value="NZ_CP008887.1"/>
</dbReference>
<dbReference type="EMBL" id="CP008887">
    <property type="protein sequence ID" value="AIU70845.1"/>
    <property type="molecule type" value="Genomic_DNA"/>
</dbReference>
<dbReference type="AlphaFoldDB" id="A0A097QWI7"/>
<dbReference type="GeneID" id="25153987"/>
<sequence length="324" mass="36410">MKKSLLVLPVLAVILVGIAVIGFSENGTLKEAQKIDDSVSLNVRFAVWTGKEIIVGAVLFVEEEDAYEFRIYRISGDKKEVALRIPIGDMPVPGDTAVWTGKEILIFGGTENEGTAYQTPDVYSYSPDTNQLRLLNASIPYPNSGKAALWDGRYGYLFIQPDRSEEKFVYRFEPETGRFEKLNVTYPEGFGNPGTCLYSAVWYKGLGYLVFRDKIAVFDPRSLSFRWFNTTLPTEYYARSAVATEEGIFIFGGFLTWDDFSREIFKFVPEKGLVEKMKSELPFGVAQAPAVWDGKRVYIIGGYSNGRDVNAIIPYDYRADRVGG</sequence>
<name>A0A097QWI7_9EURY</name>